<protein>
    <submittedName>
        <fullName evidence="1">Uncharacterized protein</fullName>
    </submittedName>
</protein>
<sequence>MKGIFFIGSIALVFGIASYTYFSPTKKQERIVREVTKLEQTMWLDNLYSKKEEFDGLGLPEQFEYVERFCSRSYKISNDRKRCIKDGKFMLLSYHYEQDGYILNRQVFDRFYG</sequence>
<dbReference type="RefSeq" id="WP_353499639.1">
    <property type="nucleotide sequence ID" value="NZ_CP115921.1"/>
</dbReference>
<gene>
    <name evidence="1" type="ORF">PG915_17125</name>
</gene>
<dbReference type="AlphaFoldDB" id="A0AAU8BQ64"/>
<accession>A0AAU8BQ64</accession>
<evidence type="ECO:0000313" key="1">
    <source>
        <dbReference type="EMBL" id="XCD18496.1"/>
    </source>
</evidence>
<dbReference type="KEGG" id="vck:PG915_17125"/>
<dbReference type="EMBL" id="CP115921">
    <property type="protein sequence ID" value="XCD18496.1"/>
    <property type="molecule type" value="Genomic_DNA"/>
</dbReference>
<proteinExistence type="predicted"/>
<reference evidence="1" key="1">
    <citation type="submission" date="2023-01" db="EMBL/GenBank/DDBJ databases">
        <title>Vibrio sp. CB1-14 genome sequencing.</title>
        <authorList>
            <person name="Otstavnykh N."/>
            <person name="Isaeva M."/>
            <person name="Meleshko D."/>
        </authorList>
    </citation>
    <scope>NUCLEOTIDE SEQUENCE</scope>
    <source>
        <strain evidence="1">CB1-14</strain>
    </source>
</reference>
<name>A0AAU8BQ64_9VIBR</name>
<organism evidence="1">
    <name type="scientific">Vibrio chaetopteri</name>
    <dbReference type="NCBI Taxonomy" id="3016528"/>
    <lineage>
        <taxon>Bacteria</taxon>
        <taxon>Pseudomonadati</taxon>
        <taxon>Pseudomonadota</taxon>
        <taxon>Gammaproteobacteria</taxon>
        <taxon>Vibrionales</taxon>
        <taxon>Vibrionaceae</taxon>
        <taxon>Vibrio</taxon>
    </lineage>
</organism>